<feature type="transmembrane region" description="Helical" evidence="7">
    <location>
        <begin position="21"/>
        <end position="51"/>
    </location>
</feature>
<dbReference type="PANTHER" id="PTHR30353:SF15">
    <property type="entry name" value="INNER MEMBRANE PROTEIN YABI"/>
    <property type="match status" value="1"/>
</dbReference>
<dbReference type="EMBL" id="AP009384">
    <property type="protein sequence ID" value="BAF88365.1"/>
    <property type="molecule type" value="Genomic_DNA"/>
</dbReference>
<name>A8I661_AZOC5</name>
<reference evidence="9 10" key="3">
    <citation type="journal article" date="2008" name="BMC Genomics">
        <title>The genome of the versatile nitrogen fixer Azorhizobium caulinodans ORS571.</title>
        <authorList>
            <person name="Lee KB."/>
            <person name="Backer P.D."/>
            <person name="Aono T."/>
            <person name="Liu CT."/>
            <person name="Suzuki S."/>
            <person name="Suzuki T."/>
            <person name="Kaneko T."/>
            <person name="Yamada M."/>
            <person name="Tabata S."/>
            <person name="Kupfer D.M."/>
            <person name="Najar F.Z."/>
            <person name="Wiley G.B."/>
            <person name="Roe B."/>
            <person name="Binnewies T.T."/>
            <person name="Ussery D.W."/>
            <person name="D'Haeze W."/>
            <person name="Herder J.D."/>
            <person name="Gevers D."/>
            <person name="Vereecke D."/>
            <person name="Holsters M."/>
            <person name="Oyaizu H."/>
        </authorList>
    </citation>
    <scope>NUCLEOTIDE SEQUENCE [LARGE SCALE GENOMIC DNA]</scope>
    <source>
        <strain evidence="10">ATCC 43989 / DSM 5975 / JCM 20966 / LMG 6465 / NBRC 14845 / NCIMB 13405 / ORS 571</strain>
    </source>
</reference>
<sequence>MIDFSSFVADTLALVEQHKQWAVPIVFALAFGESLAVLSIFIPATVLLLGIGALIEASNLAFWPIWVAAAAGAMLGDSVSYALGYYFKDGAKTVWPLSRRPEMVAQGEAFFARFGVWSIAVGRFFGPARAVVPLIAGILAMRQIPFQVANVASALLWAFVMLAPGGAALKLIGY</sequence>
<evidence type="ECO:0000256" key="2">
    <source>
        <dbReference type="ARBA" id="ARBA00010792"/>
    </source>
</evidence>
<keyword evidence="3 7" id="KW-1003">Cell membrane</keyword>
<reference evidence="10" key="2">
    <citation type="submission" date="2007-04" db="EMBL/GenBank/DDBJ databases">
        <title>Complete genome sequence of the nitrogen-fixing bacterium Azorhizobium caulinodans ORS571.</title>
        <authorList>
            <person name="Lee K.B."/>
            <person name="Backer P.D."/>
            <person name="Aono T."/>
            <person name="Liu C.T."/>
            <person name="Suzuki S."/>
            <person name="Suzuki T."/>
            <person name="Kaneko T."/>
            <person name="Yamada M."/>
            <person name="Tabata S."/>
            <person name="Kupfer D.M."/>
            <person name="Najar F.Z."/>
            <person name="Wiley G.B."/>
            <person name="Roe B."/>
            <person name="Binnewies T."/>
            <person name="Ussery D."/>
            <person name="Vereecke D."/>
            <person name="Gevers D."/>
            <person name="Holsters M."/>
            <person name="Oyaizu H."/>
        </authorList>
    </citation>
    <scope>NUCLEOTIDE SEQUENCE [LARGE SCALE GENOMIC DNA]</scope>
    <source>
        <strain evidence="10">ATCC 43989 / DSM 5975 / JCM 20966 / LMG 6465 / NBRC 14845 / NCIMB 13405 / ORS 571</strain>
    </source>
</reference>
<keyword evidence="10" id="KW-1185">Reference proteome</keyword>
<dbReference type="STRING" id="438753.AZC_2367"/>
<evidence type="ECO:0000256" key="7">
    <source>
        <dbReference type="RuleBase" id="RU367016"/>
    </source>
</evidence>
<evidence type="ECO:0000256" key="1">
    <source>
        <dbReference type="ARBA" id="ARBA00004651"/>
    </source>
</evidence>
<feature type="transmembrane region" description="Helical" evidence="7">
    <location>
        <begin position="146"/>
        <end position="169"/>
    </location>
</feature>
<evidence type="ECO:0000256" key="3">
    <source>
        <dbReference type="ARBA" id="ARBA00022475"/>
    </source>
</evidence>
<dbReference type="PANTHER" id="PTHR30353">
    <property type="entry name" value="INNER MEMBRANE PROTEIN DEDA-RELATED"/>
    <property type="match status" value="1"/>
</dbReference>
<reference evidence="9 10" key="1">
    <citation type="journal article" date="2007" name="Appl. Environ. Microbiol.">
        <title>Rhizobial factors required for stem nodule maturation and maintenance in Sesbania rostrata-Azorhizobium caulinodans ORS571 symbiosis.</title>
        <authorList>
            <person name="Suzuki S."/>
            <person name="Aono T."/>
            <person name="Lee KB."/>
            <person name="Suzuki T."/>
            <person name="Liu CT."/>
            <person name="Miwa H."/>
            <person name="Wakao S."/>
            <person name="Iki T."/>
            <person name="Oyaizu H."/>
        </authorList>
    </citation>
    <scope>NUCLEOTIDE SEQUENCE [LARGE SCALE GENOMIC DNA]</scope>
    <source>
        <strain evidence="10">ATCC 43989 / DSM 5975 / JCM 20966 / LMG 6465 / NBRC 14845 / NCIMB 13405 / ORS 571</strain>
    </source>
</reference>
<evidence type="ECO:0000259" key="8">
    <source>
        <dbReference type="Pfam" id="PF09335"/>
    </source>
</evidence>
<keyword evidence="6 7" id="KW-0472">Membrane</keyword>
<dbReference type="InterPro" id="IPR032818">
    <property type="entry name" value="DedA-like"/>
</dbReference>
<dbReference type="HOGENOM" id="CLU_044208_3_1_5"/>
<keyword evidence="5 7" id="KW-1133">Transmembrane helix</keyword>
<organism evidence="9 10">
    <name type="scientific">Azorhizobium caulinodans (strain ATCC 43989 / DSM 5975 / JCM 20966 / LMG 6465 / NBRC 14845 / NCIMB 13405 / ORS 571)</name>
    <dbReference type="NCBI Taxonomy" id="438753"/>
    <lineage>
        <taxon>Bacteria</taxon>
        <taxon>Pseudomonadati</taxon>
        <taxon>Pseudomonadota</taxon>
        <taxon>Alphaproteobacteria</taxon>
        <taxon>Hyphomicrobiales</taxon>
        <taxon>Xanthobacteraceae</taxon>
        <taxon>Azorhizobium</taxon>
    </lineage>
</organism>
<evidence type="ECO:0000313" key="9">
    <source>
        <dbReference type="EMBL" id="BAF88365.1"/>
    </source>
</evidence>
<protein>
    <submittedName>
        <fullName evidence="9">Uncharacterized membrane-associated protein</fullName>
    </submittedName>
</protein>
<feature type="domain" description="VTT" evidence="8">
    <location>
        <begin position="42"/>
        <end position="164"/>
    </location>
</feature>
<dbReference type="AlphaFoldDB" id="A8I661"/>
<feature type="transmembrane region" description="Helical" evidence="7">
    <location>
        <begin position="63"/>
        <end position="87"/>
    </location>
</feature>
<dbReference type="KEGG" id="azc:AZC_2367"/>
<evidence type="ECO:0000256" key="4">
    <source>
        <dbReference type="ARBA" id="ARBA00022692"/>
    </source>
</evidence>
<evidence type="ECO:0000256" key="6">
    <source>
        <dbReference type="ARBA" id="ARBA00023136"/>
    </source>
</evidence>
<reference evidence="9 10" key="5">
    <citation type="journal article" date="2010" name="Appl. Environ. Microbiol.">
        <title>phrR-like gene praR of Azorhizobium caulinodans ORS571 is essential for symbiosis with Sesbania rostrata and is involved in expression of reb genes.</title>
        <authorList>
            <person name="Akiba N."/>
            <person name="Aono T."/>
            <person name="Toyazaki H."/>
            <person name="Sato S."/>
            <person name="Oyaizu H."/>
        </authorList>
    </citation>
    <scope>NUCLEOTIDE SEQUENCE [LARGE SCALE GENOMIC DNA]</scope>
    <source>
        <strain evidence="10">ATCC 43989 / DSM 5975 / JCM 20966 / LMG 6465 / NBRC 14845 / NCIMB 13405 / ORS 571</strain>
    </source>
</reference>
<dbReference type="InterPro" id="IPR032816">
    <property type="entry name" value="VTT_dom"/>
</dbReference>
<reference evidence="9 10" key="6">
    <citation type="journal article" date="2011" name="Appl. Environ. Microbiol.">
        <title>Involvement of the azorhizobial chromosome partition gene (parA) in the onset of bacteroid differentiation during Sesbania rostrata stem nodule development.</title>
        <authorList>
            <person name="Liu CT."/>
            <person name="Lee KB."/>
            <person name="Wang YS."/>
            <person name="Peng MH."/>
            <person name="Lee KT."/>
            <person name="Suzuki S."/>
            <person name="Suzuki T."/>
            <person name="Oyaizu H."/>
        </authorList>
    </citation>
    <scope>NUCLEOTIDE SEQUENCE [LARGE SCALE GENOMIC DNA]</scope>
    <source>
        <strain evidence="10">ATCC 43989 / DSM 5975 / JCM 20966 / LMG 6465 / NBRC 14845 / NCIMB 13405 / ORS 571</strain>
    </source>
</reference>
<dbReference type="Pfam" id="PF09335">
    <property type="entry name" value="VTT_dom"/>
    <property type="match status" value="1"/>
</dbReference>
<keyword evidence="4 7" id="KW-0812">Transmembrane</keyword>
<proteinExistence type="inferred from homology"/>
<evidence type="ECO:0000313" key="10">
    <source>
        <dbReference type="Proteomes" id="UP000000270"/>
    </source>
</evidence>
<comment type="caution">
    <text evidence="7">Lacks conserved residue(s) required for the propagation of feature annotation.</text>
</comment>
<comment type="similarity">
    <text evidence="2 7">Belongs to the DedA family.</text>
</comment>
<dbReference type="Proteomes" id="UP000000270">
    <property type="component" value="Chromosome"/>
</dbReference>
<accession>A8I661</accession>
<reference evidence="9 10" key="4">
    <citation type="journal article" date="2009" name="Appl. Environ. Microbiol.">
        <title>Comparative genome-wide transcriptional profiling of Azorhizobium caulinodans ORS571 grown under free-living and symbiotic conditions.</title>
        <authorList>
            <person name="Tsukada S."/>
            <person name="Aono T."/>
            <person name="Akiba N."/>
            <person name="Lee KB."/>
            <person name="Liu CT."/>
            <person name="Toyazaki H."/>
            <person name="Oyaizu H."/>
        </authorList>
    </citation>
    <scope>NUCLEOTIDE SEQUENCE [LARGE SCALE GENOMIC DNA]</scope>
    <source>
        <strain evidence="10">ATCC 43989 / DSM 5975 / JCM 20966 / LMG 6465 / NBRC 14845 / NCIMB 13405 / ORS 571</strain>
    </source>
</reference>
<gene>
    <name evidence="9" type="primary">dedA</name>
    <name evidence="9" type="ordered locus">AZC_2367</name>
</gene>
<evidence type="ECO:0000256" key="5">
    <source>
        <dbReference type="ARBA" id="ARBA00022989"/>
    </source>
</evidence>
<dbReference type="eggNOG" id="COG0586">
    <property type="taxonomic scope" value="Bacteria"/>
</dbReference>
<comment type="subcellular location">
    <subcellularLocation>
        <location evidence="1 7">Cell membrane</location>
        <topology evidence="1 7">Multi-pass membrane protein</topology>
    </subcellularLocation>
</comment>
<dbReference type="GO" id="GO:0005886">
    <property type="term" value="C:plasma membrane"/>
    <property type="evidence" value="ECO:0007669"/>
    <property type="project" value="UniProtKB-SubCell"/>
</dbReference>